<dbReference type="GO" id="GO:0009103">
    <property type="term" value="P:lipopolysaccharide biosynthetic process"/>
    <property type="evidence" value="ECO:0007669"/>
    <property type="project" value="TreeGrafter"/>
</dbReference>
<dbReference type="Pfam" id="PF19040">
    <property type="entry name" value="SGNH"/>
    <property type="match status" value="1"/>
</dbReference>
<dbReference type="InterPro" id="IPR043968">
    <property type="entry name" value="SGNH"/>
</dbReference>
<dbReference type="SUPFAM" id="SSF52266">
    <property type="entry name" value="SGNH hydrolase"/>
    <property type="match status" value="1"/>
</dbReference>
<gene>
    <name evidence="4" type="ORF">SAMN05421795_104227</name>
</gene>
<dbReference type="EMBL" id="FTOM01000004">
    <property type="protein sequence ID" value="SIS78450.1"/>
    <property type="molecule type" value="Genomic_DNA"/>
</dbReference>
<dbReference type="RefSeq" id="WP_076365875.1">
    <property type="nucleotide sequence ID" value="NZ_FTOM01000004.1"/>
</dbReference>
<feature type="transmembrane region" description="Helical" evidence="1">
    <location>
        <begin position="220"/>
        <end position="239"/>
    </location>
</feature>
<dbReference type="PANTHER" id="PTHR23028">
    <property type="entry name" value="ACETYLTRANSFERASE"/>
    <property type="match status" value="1"/>
</dbReference>
<dbReference type="InterPro" id="IPR050879">
    <property type="entry name" value="Acyltransferase_3"/>
</dbReference>
<feature type="transmembrane region" description="Helical" evidence="1">
    <location>
        <begin position="77"/>
        <end position="98"/>
    </location>
</feature>
<feature type="transmembrane region" description="Helical" evidence="1">
    <location>
        <begin position="251"/>
        <end position="269"/>
    </location>
</feature>
<name>A0A1N7LXA1_9RHOB</name>
<dbReference type="PANTHER" id="PTHR23028:SF53">
    <property type="entry name" value="ACYL_TRANSF_3 DOMAIN-CONTAINING PROTEIN"/>
    <property type="match status" value="1"/>
</dbReference>
<keyword evidence="4" id="KW-0012">Acyltransferase</keyword>
<evidence type="ECO:0000259" key="2">
    <source>
        <dbReference type="Pfam" id="PF01757"/>
    </source>
</evidence>
<dbReference type="Pfam" id="PF01757">
    <property type="entry name" value="Acyl_transf_3"/>
    <property type="match status" value="1"/>
</dbReference>
<dbReference type="Proteomes" id="UP000186098">
    <property type="component" value="Unassembled WGS sequence"/>
</dbReference>
<dbReference type="GO" id="GO:0016747">
    <property type="term" value="F:acyltransferase activity, transferring groups other than amino-acyl groups"/>
    <property type="evidence" value="ECO:0007669"/>
    <property type="project" value="InterPro"/>
</dbReference>
<sequence>MQHDGADRQGEVDGLRALAVLLVALFHAQLNDFRGGFVGVDVFFVISGYLIIPMIVRAQAEGRFTFGAFMARRLRRLVPALLPVLVFAAGAAALLLGAGRFSDFLATLAGAGLFVSNQVFLAQAGYFDTDAAEKLLLHTWSLGVEFQFYLLTPFLLGLVRGRPARVAALLAVLCVMSLGLSLWMVEGRAEAAFFTTPPRFWEFGVGGLVGLWCGPRAGPLWAAMGARGLGLGLILWAALSYDAGTRFPGVWALPPVLGAALVLAAPRAPRDPFLRLLGARGSRWLGLRSYSMYLWHWPLIVTAQLSAERATEGLLVGMVLLSILAAALSYRWVETPPQRRAEWLRPTRIVTLWALAPALALGLWAGGGAALRADLPLAGWRAMADRVDAARAAYMAQTTGADRAVAGWQCSYDTAAADGPAAAARMVRACLAARPRAPFVLVVGDSHGRDVFQALRRAFPQRAFVLVHQSSCPALADHAYRSSRCFPELGRTLELARAQGAVSVVLASHWPETPPAALAATAAVLSPLGLPVAVIGASPIARGSLARKLLGDPDLVTQAGALFLPETQVSRRGAPRAREAALAGWAAENGWLFVPKFPLFCAETLCRVGWADPQGGLPRLMFWDNQHLTLAGIDWLAGALAARPDLAAFVAGKGARTQ</sequence>
<evidence type="ECO:0000256" key="1">
    <source>
        <dbReference type="SAM" id="Phobius"/>
    </source>
</evidence>
<evidence type="ECO:0000313" key="5">
    <source>
        <dbReference type="Proteomes" id="UP000186098"/>
    </source>
</evidence>
<feature type="domain" description="SGNH" evidence="3">
    <location>
        <begin position="425"/>
        <end position="641"/>
    </location>
</feature>
<evidence type="ECO:0000313" key="4">
    <source>
        <dbReference type="EMBL" id="SIS78450.1"/>
    </source>
</evidence>
<feature type="transmembrane region" description="Helical" evidence="1">
    <location>
        <begin position="166"/>
        <end position="185"/>
    </location>
</feature>
<dbReference type="STRING" id="407234.SAMN05421795_104227"/>
<evidence type="ECO:0000259" key="3">
    <source>
        <dbReference type="Pfam" id="PF19040"/>
    </source>
</evidence>
<protein>
    <submittedName>
        <fullName evidence="4">Peptidoglycan/LPS O-acetylase OafA/YrhL, contains acyltransferase and SGNH-hydrolase domains</fullName>
    </submittedName>
</protein>
<feature type="domain" description="Acyltransferase 3" evidence="2">
    <location>
        <begin position="11"/>
        <end position="329"/>
    </location>
</feature>
<keyword evidence="1" id="KW-0472">Membrane</keyword>
<dbReference type="InterPro" id="IPR002656">
    <property type="entry name" value="Acyl_transf_3_dom"/>
</dbReference>
<keyword evidence="4" id="KW-0808">Transferase</keyword>
<keyword evidence="1" id="KW-1133">Transmembrane helix</keyword>
<reference evidence="5" key="1">
    <citation type="submission" date="2017-01" db="EMBL/GenBank/DDBJ databases">
        <authorList>
            <person name="Varghese N."/>
            <person name="Submissions S."/>
        </authorList>
    </citation>
    <scope>NUCLEOTIDE SEQUENCE [LARGE SCALE GENOMIC DNA]</scope>
    <source>
        <strain evidence="5">DSM 18714</strain>
    </source>
</reference>
<feature type="transmembrane region" description="Helical" evidence="1">
    <location>
        <begin position="350"/>
        <end position="371"/>
    </location>
</feature>
<feature type="transmembrane region" description="Helical" evidence="1">
    <location>
        <begin position="313"/>
        <end position="330"/>
    </location>
</feature>
<keyword evidence="1" id="KW-0812">Transmembrane</keyword>
<dbReference type="GO" id="GO:0016787">
    <property type="term" value="F:hydrolase activity"/>
    <property type="evidence" value="ECO:0007669"/>
    <property type="project" value="UniProtKB-KW"/>
</dbReference>
<dbReference type="OrthoDB" id="9796461at2"/>
<accession>A0A1N7LXA1</accession>
<feature type="transmembrane region" description="Helical" evidence="1">
    <location>
        <begin position="36"/>
        <end position="56"/>
    </location>
</feature>
<dbReference type="AlphaFoldDB" id="A0A1N7LXA1"/>
<dbReference type="GO" id="GO:0016020">
    <property type="term" value="C:membrane"/>
    <property type="evidence" value="ECO:0007669"/>
    <property type="project" value="TreeGrafter"/>
</dbReference>
<organism evidence="4 5">
    <name type="scientific">Phaeovulum vinaykumarii</name>
    <dbReference type="NCBI Taxonomy" id="407234"/>
    <lineage>
        <taxon>Bacteria</taxon>
        <taxon>Pseudomonadati</taxon>
        <taxon>Pseudomonadota</taxon>
        <taxon>Alphaproteobacteria</taxon>
        <taxon>Rhodobacterales</taxon>
        <taxon>Paracoccaceae</taxon>
        <taxon>Phaeovulum</taxon>
    </lineage>
</organism>
<proteinExistence type="predicted"/>
<keyword evidence="4" id="KW-0378">Hydrolase</keyword>
<keyword evidence="5" id="KW-1185">Reference proteome</keyword>
<feature type="transmembrane region" description="Helical" evidence="1">
    <location>
        <begin position="140"/>
        <end position="159"/>
    </location>
</feature>